<evidence type="ECO:0000256" key="3">
    <source>
        <dbReference type="ARBA" id="ARBA00022840"/>
    </source>
</evidence>
<dbReference type="EMBL" id="CP124755">
    <property type="protein sequence ID" value="WGZ91379.1"/>
    <property type="molecule type" value="Genomic_DNA"/>
</dbReference>
<dbReference type="Proteomes" id="UP001300672">
    <property type="component" value="Chromosome"/>
</dbReference>
<dbReference type="InterPro" id="IPR027417">
    <property type="entry name" value="P-loop_NTPase"/>
</dbReference>
<evidence type="ECO:0000313" key="7">
    <source>
        <dbReference type="EMBL" id="WGZ91379.1"/>
    </source>
</evidence>
<dbReference type="SUPFAM" id="SSF52540">
    <property type="entry name" value="P-loop containing nucleoside triphosphate hydrolases"/>
    <property type="match status" value="1"/>
</dbReference>
<accession>A0AA95KF17</accession>
<dbReference type="Pfam" id="PF01121">
    <property type="entry name" value="CoaE"/>
    <property type="match status" value="1"/>
</dbReference>
<dbReference type="CDD" id="cd02022">
    <property type="entry name" value="DPCK"/>
    <property type="match status" value="1"/>
</dbReference>
<dbReference type="GO" id="GO:0004140">
    <property type="term" value="F:dephospho-CoA kinase activity"/>
    <property type="evidence" value="ECO:0007669"/>
    <property type="project" value="UniProtKB-UniRule"/>
</dbReference>
<feature type="binding site" evidence="5">
    <location>
        <begin position="11"/>
        <end position="16"/>
    </location>
    <ligand>
        <name>ATP</name>
        <dbReference type="ChEBI" id="CHEBI:30616"/>
    </ligand>
</feature>
<comment type="pathway">
    <text evidence="5">Cofactor biosynthesis; coenzyme A biosynthesis; CoA from (R)-pantothenate: step 5/5.</text>
</comment>
<keyword evidence="2 5" id="KW-0547">Nucleotide-binding</keyword>
<evidence type="ECO:0000256" key="5">
    <source>
        <dbReference type="HAMAP-Rule" id="MF_00376"/>
    </source>
</evidence>
<keyword evidence="5" id="KW-0963">Cytoplasm</keyword>
<evidence type="ECO:0000256" key="4">
    <source>
        <dbReference type="ARBA" id="ARBA00022993"/>
    </source>
</evidence>
<dbReference type="NCBIfam" id="TIGR00152">
    <property type="entry name" value="dephospho-CoA kinase"/>
    <property type="match status" value="1"/>
</dbReference>
<comment type="similarity">
    <text evidence="1 5">Belongs to the CoaE family.</text>
</comment>
<dbReference type="AlphaFoldDB" id="A0AA95KF17"/>
<evidence type="ECO:0000256" key="2">
    <source>
        <dbReference type="ARBA" id="ARBA00022741"/>
    </source>
</evidence>
<keyword evidence="4 5" id="KW-0173">Coenzyme A biosynthesis</keyword>
<organism evidence="7">
    <name type="scientific">Candidatus Thiocaldithrix dubininis</name>
    <dbReference type="NCBI Taxonomy" id="3080823"/>
    <lineage>
        <taxon>Bacteria</taxon>
        <taxon>Pseudomonadati</taxon>
        <taxon>Pseudomonadota</taxon>
        <taxon>Gammaproteobacteria</taxon>
        <taxon>Thiotrichales</taxon>
        <taxon>Thiotrichaceae</taxon>
        <taxon>Candidatus Thiocaldithrix</taxon>
    </lineage>
</organism>
<sequence length="199" mass="22159">MLKIGLTGGIGCGKSTAVNYLQSLGIPVIDADLIARQVVEPGQPALQQIAYAFGTAILNPEGSLNRGLLRETVFNNAEQLARLEAILHPLIKESIINKINEYKAHAYIIVDVPLLFEKNYTKLFDRVLVIDCLPDQQKQRVKQRDGSTEGVIESIMQTQINRDKRLSLADDILKNTTSVEALYQQINCLHIKYLALSET</sequence>
<evidence type="ECO:0000256" key="1">
    <source>
        <dbReference type="ARBA" id="ARBA00009018"/>
    </source>
</evidence>
<dbReference type="Gene3D" id="3.40.50.300">
    <property type="entry name" value="P-loop containing nucleotide triphosphate hydrolases"/>
    <property type="match status" value="1"/>
</dbReference>
<dbReference type="GO" id="GO:0005737">
    <property type="term" value="C:cytoplasm"/>
    <property type="evidence" value="ECO:0007669"/>
    <property type="project" value="UniProtKB-SubCell"/>
</dbReference>
<evidence type="ECO:0000256" key="6">
    <source>
        <dbReference type="NCBIfam" id="TIGR00152"/>
    </source>
</evidence>
<keyword evidence="5 7" id="KW-0808">Transferase</keyword>
<dbReference type="KEGG" id="tdu:QJT80_02645"/>
<reference evidence="7" key="2">
    <citation type="submission" date="2023-04" db="EMBL/GenBank/DDBJ databases">
        <authorList>
            <person name="Beletskiy A.V."/>
            <person name="Mardanov A.V."/>
            <person name="Ravin N.V."/>
        </authorList>
    </citation>
    <scope>NUCLEOTIDE SEQUENCE</scope>
    <source>
        <strain evidence="7">GKL-01</strain>
    </source>
</reference>
<dbReference type="PANTHER" id="PTHR10695:SF46">
    <property type="entry name" value="BIFUNCTIONAL COENZYME A SYNTHASE-RELATED"/>
    <property type="match status" value="1"/>
</dbReference>
<comment type="subcellular location">
    <subcellularLocation>
        <location evidence="5">Cytoplasm</location>
    </subcellularLocation>
</comment>
<dbReference type="PROSITE" id="PS51219">
    <property type="entry name" value="DPCK"/>
    <property type="match status" value="1"/>
</dbReference>
<dbReference type="PANTHER" id="PTHR10695">
    <property type="entry name" value="DEPHOSPHO-COA KINASE-RELATED"/>
    <property type="match status" value="1"/>
</dbReference>
<dbReference type="HAMAP" id="MF_00376">
    <property type="entry name" value="Dephospho_CoA_kinase"/>
    <property type="match status" value="1"/>
</dbReference>
<protein>
    <recommendedName>
        <fullName evidence="5 6">Dephospho-CoA kinase</fullName>
        <ecNumber evidence="5 6">2.7.1.24</ecNumber>
    </recommendedName>
    <alternativeName>
        <fullName evidence="5">Dephosphocoenzyme A kinase</fullName>
    </alternativeName>
</protein>
<dbReference type="GO" id="GO:0015937">
    <property type="term" value="P:coenzyme A biosynthetic process"/>
    <property type="evidence" value="ECO:0007669"/>
    <property type="project" value="UniProtKB-UniRule"/>
</dbReference>
<dbReference type="InterPro" id="IPR001977">
    <property type="entry name" value="Depp_CoAkinase"/>
</dbReference>
<reference evidence="7" key="1">
    <citation type="journal article" date="2023" name="Int. J. Mol. Sci.">
        <title>Metagenomics Revealed a New Genus 'Candidatus Thiocaldithrix dubininis' gen. nov., sp. nov. and a New Species 'Candidatus Thiothrix putei' sp. nov. in the Family Thiotrichaceae, Some Members of Which Have Traits of Both Na+- and H+-Motive Energetics.</title>
        <authorList>
            <person name="Ravin N.V."/>
            <person name="Muntyan M.S."/>
            <person name="Smolyakov D.D."/>
            <person name="Rudenko T.S."/>
            <person name="Beletsky A.V."/>
            <person name="Mardanov A.V."/>
            <person name="Grabovich M.Y."/>
        </authorList>
    </citation>
    <scope>NUCLEOTIDE SEQUENCE</scope>
    <source>
        <strain evidence="7">GKL-01</strain>
    </source>
</reference>
<proteinExistence type="inferred from homology"/>
<keyword evidence="5 7" id="KW-0418">Kinase</keyword>
<gene>
    <name evidence="5 7" type="primary">coaE</name>
    <name evidence="7" type="ORF">QJT80_02645</name>
</gene>
<comment type="function">
    <text evidence="5">Catalyzes the phosphorylation of the 3'-hydroxyl group of dephosphocoenzyme A to form coenzyme A.</text>
</comment>
<dbReference type="GO" id="GO:0005524">
    <property type="term" value="F:ATP binding"/>
    <property type="evidence" value="ECO:0007669"/>
    <property type="project" value="UniProtKB-UniRule"/>
</dbReference>
<dbReference type="EC" id="2.7.1.24" evidence="5 6"/>
<name>A0AA95KF17_9GAMM</name>
<keyword evidence="3 5" id="KW-0067">ATP-binding</keyword>
<comment type="catalytic activity">
    <reaction evidence="5">
        <text>3'-dephospho-CoA + ATP = ADP + CoA + H(+)</text>
        <dbReference type="Rhea" id="RHEA:18245"/>
        <dbReference type="ChEBI" id="CHEBI:15378"/>
        <dbReference type="ChEBI" id="CHEBI:30616"/>
        <dbReference type="ChEBI" id="CHEBI:57287"/>
        <dbReference type="ChEBI" id="CHEBI:57328"/>
        <dbReference type="ChEBI" id="CHEBI:456216"/>
        <dbReference type="EC" id="2.7.1.24"/>
    </reaction>
</comment>